<organism evidence="3 4">
    <name type="scientific">Rousettus aegyptiacus</name>
    <name type="common">Egyptian fruit bat</name>
    <name type="synonym">Pteropus aegyptiacus</name>
    <dbReference type="NCBI Taxonomy" id="9407"/>
    <lineage>
        <taxon>Eukaryota</taxon>
        <taxon>Metazoa</taxon>
        <taxon>Chordata</taxon>
        <taxon>Craniata</taxon>
        <taxon>Vertebrata</taxon>
        <taxon>Euteleostomi</taxon>
        <taxon>Mammalia</taxon>
        <taxon>Eutheria</taxon>
        <taxon>Laurasiatheria</taxon>
        <taxon>Chiroptera</taxon>
        <taxon>Yinpterochiroptera</taxon>
        <taxon>Pteropodoidea</taxon>
        <taxon>Pteropodidae</taxon>
        <taxon>Rousettinae</taxon>
        <taxon>Rousettus</taxon>
    </lineage>
</organism>
<keyword evidence="2" id="KW-0472">Membrane</keyword>
<dbReference type="AlphaFoldDB" id="A0A7J8BUK1"/>
<reference evidence="3 4" key="1">
    <citation type="journal article" date="2020" name="Nature">
        <title>Six reference-quality genomes reveal evolution of bat adaptations.</title>
        <authorList>
            <person name="Jebb D."/>
            <person name="Huang Z."/>
            <person name="Pippel M."/>
            <person name="Hughes G.M."/>
            <person name="Lavrichenko K."/>
            <person name="Devanna P."/>
            <person name="Winkler S."/>
            <person name="Jermiin L.S."/>
            <person name="Skirmuntt E.C."/>
            <person name="Katzourakis A."/>
            <person name="Burkitt-Gray L."/>
            <person name="Ray D.A."/>
            <person name="Sullivan K.A.M."/>
            <person name="Roscito J.G."/>
            <person name="Kirilenko B.M."/>
            <person name="Davalos L.M."/>
            <person name="Corthals A.P."/>
            <person name="Power M.L."/>
            <person name="Jones G."/>
            <person name="Ransome R.D."/>
            <person name="Dechmann D.K.N."/>
            <person name="Locatelli A.G."/>
            <person name="Puechmaille S.J."/>
            <person name="Fedrigo O."/>
            <person name="Jarvis E.D."/>
            <person name="Hiller M."/>
            <person name="Vernes S.C."/>
            <person name="Myers E.W."/>
            <person name="Teeling E.C."/>
        </authorList>
    </citation>
    <scope>NUCLEOTIDE SEQUENCE [LARGE SCALE GENOMIC DNA]</scope>
    <source>
        <strain evidence="3">MRouAeg1</strain>
        <tissue evidence="3">Muscle</tissue>
    </source>
</reference>
<proteinExistence type="predicted"/>
<evidence type="ECO:0000313" key="4">
    <source>
        <dbReference type="Proteomes" id="UP000593571"/>
    </source>
</evidence>
<keyword evidence="2" id="KW-0812">Transmembrane</keyword>
<accession>A0A7J8BUK1</accession>
<feature type="compositionally biased region" description="Polar residues" evidence="1">
    <location>
        <begin position="70"/>
        <end position="88"/>
    </location>
</feature>
<dbReference type="EMBL" id="JACASE010000016">
    <property type="protein sequence ID" value="KAF6402527.1"/>
    <property type="molecule type" value="Genomic_DNA"/>
</dbReference>
<protein>
    <submittedName>
        <fullName evidence="3">Small integral membrane protein 31</fullName>
    </submittedName>
</protein>
<feature type="region of interest" description="Disordered" evidence="1">
    <location>
        <begin position="31"/>
        <end position="88"/>
    </location>
</feature>
<keyword evidence="2" id="KW-1133">Transmembrane helix</keyword>
<comment type="caution">
    <text evidence="3">The sequence shown here is derived from an EMBL/GenBank/DDBJ whole genome shotgun (WGS) entry which is preliminary data.</text>
</comment>
<sequence length="88" mass="10257">MELPFTNLEMAFILLAFVIFSLFTAASIYTNPDERNKEEEHQIKEEKKKKSRKKKNCSDEEHKTEGSELSPATPQPQIFPQEFLTHSK</sequence>
<keyword evidence="4" id="KW-1185">Reference proteome</keyword>
<name>A0A7J8BUK1_ROUAE</name>
<evidence type="ECO:0000256" key="2">
    <source>
        <dbReference type="SAM" id="Phobius"/>
    </source>
</evidence>
<gene>
    <name evidence="3" type="ORF">HJG63_018100</name>
</gene>
<evidence type="ECO:0000313" key="3">
    <source>
        <dbReference type="EMBL" id="KAF6402527.1"/>
    </source>
</evidence>
<feature type="transmembrane region" description="Helical" evidence="2">
    <location>
        <begin position="12"/>
        <end position="30"/>
    </location>
</feature>
<dbReference type="Proteomes" id="UP000593571">
    <property type="component" value="Unassembled WGS sequence"/>
</dbReference>
<feature type="compositionally biased region" description="Basic and acidic residues" evidence="1">
    <location>
        <begin position="32"/>
        <end position="48"/>
    </location>
</feature>
<evidence type="ECO:0000256" key="1">
    <source>
        <dbReference type="SAM" id="MobiDB-lite"/>
    </source>
</evidence>
<feature type="compositionally biased region" description="Basic and acidic residues" evidence="1">
    <location>
        <begin position="56"/>
        <end position="66"/>
    </location>
</feature>